<organism evidence="1">
    <name type="scientific">hydrothermal vent metagenome</name>
    <dbReference type="NCBI Taxonomy" id="652676"/>
    <lineage>
        <taxon>unclassified sequences</taxon>
        <taxon>metagenomes</taxon>
        <taxon>ecological metagenomes</taxon>
    </lineage>
</organism>
<protein>
    <recommendedName>
        <fullName evidence="2">Rho-specific inhibitor of transcription termination (YaeO)</fullName>
    </recommendedName>
</protein>
<dbReference type="Gene3D" id="2.30.30.400">
    <property type="entry name" value="Rof-like"/>
    <property type="match status" value="1"/>
</dbReference>
<dbReference type="AlphaFoldDB" id="A0A3B0WKV9"/>
<dbReference type="InterPro" id="IPR009778">
    <property type="entry name" value="ROF"/>
</dbReference>
<accession>A0A3B0WKV9</accession>
<dbReference type="SUPFAM" id="SSF101744">
    <property type="entry name" value="Rof/RNase P subunit-like"/>
    <property type="match status" value="1"/>
</dbReference>
<dbReference type="EMBL" id="UOFE01000032">
    <property type="protein sequence ID" value="VAW53160.1"/>
    <property type="molecule type" value="Genomic_DNA"/>
</dbReference>
<proteinExistence type="predicted"/>
<dbReference type="InterPro" id="IPR038626">
    <property type="entry name" value="Rof-like_sf"/>
</dbReference>
<gene>
    <name evidence="1" type="ORF">MNBD_GAMMA05-1710</name>
</gene>
<sequence>MNKPYQPILCALHDEFEIAIMHKKTLDIQYLDNSGSSFRDTVLPLDLLVKNKEEYLLVKVSGGEELNIRLDKIILLD</sequence>
<dbReference type="InterPro" id="IPR023534">
    <property type="entry name" value="Rof/RNase_P-like"/>
</dbReference>
<name>A0A3B0WKV9_9ZZZZ</name>
<evidence type="ECO:0000313" key="1">
    <source>
        <dbReference type="EMBL" id="VAW53160.1"/>
    </source>
</evidence>
<evidence type="ECO:0008006" key="2">
    <source>
        <dbReference type="Google" id="ProtNLM"/>
    </source>
</evidence>
<reference evidence="1" key="1">
    <citation type="submission" date="2018-06" db="EMBL/GenBank/DDBJ databases">
        <authorList>
            <person name="Zhirakovskaya E."/>
        </authorList>
    </citation>
    <scope>NUCLEOTIDE SEQUENCE</scope>
</reference>
<dbReference type="Pfam" id="PF07073">
    <property type="entry name" value="ROF"/>
    <property type="match status" value="1"/>
</dbReference>